<feature type="compositionally biased region" description="Low complexity" evidence="1">
    <location>
        <begin position="1"/>
        <end position="24"/>
    </location>
</feature>
<organism evidence="3 4">
    <name type="scientific">Duganella callida</name>
    <dbReference type="NCBI Taxonomy" id="2561932"/>
    <lineage>
        <taxon>Bacteria</taxon>
        <taxon>Pseudomonadati</taxon>
        <taxon>Pseudomonadota</taxon>
        <taxon>Betaproteobacteria</taxon>
        <taxon>Burkholderiales</taxon>
        <taxon>Oxalobacteraceae</taxon>
        <taxon>Telluria group</taxon>
        <taxon>Duganella</taxon>
    </lineage>
</organism>
<dbReference type="Proteomes" id="UP000297729">
    <property type="component" value="Unassembled WGS sequence"/>
</dbReference>
<feature type="transmembrane region" description="Helical" evidence="2">
    <location>
        <begin position="60"/>
        <end position="77"/>
    </location>
</feature>
<feature type="transmembrane region" description="Helical" evidence="2">
    <location>
        <begin position="83"/>
        <end position="104"/>
    </location>
</feature>
<keyword evidence="2" id="KW-0812">Transmembrane</keyword>
<dbReference type="AlphaFoldDB" id="A0A4Y9S849"/>
<evidence type="ECO:0000313" key="4">
    <source>
        <dbReference type="Proteomes" id="UP000297729"/>
    </source>
</evidence>
<keyword evidence="4" id="KW-1185">Reference proteome</keyword>
<name>A0A4Y9S849_9BURK</name>
<feature type="region of interest" description="Disordered" evidence="1">
    <location>
        <begin position="1"/>
        <end position="29"/>
    </location>
</feature>
<feature type="transmembrane region" description="Helical" evidence="2">
    <location>
        <begin position="206"/>
        <end position="227"/>
    </location>
</feature>
<comment type="caution">
    <text evidence="3">The sequence shown here is derived from an EMBL/GenBank/DDBJ whole genome shotgun (WGS) entry which is preliminary data.</text>
</comment>
<dbReference type="OrthoDB" id="9153185at2"/>
<dbReference type="InterPro" id="IPR056918">
    <property type="entry name" value="8xMP"/>
</dbReference>
<proteinExistence type="predicted"/>
<gene>
    <name evidence="3" type="ORF">E4L98_24760</name>
</gene>
<sequence length="254" mass="27870">MATAPQTPTSAQAQSSTTPHSASQLIDGSDSPVGKLAAAFELALRQREFEIAQLTQRNNFFMIFQGVLMAGLIQSGGAAAPVVAFAVCAAGFLVSILQIGMAAGSKYWQVRWERAAKTTEIWLLEALKDEPRVSHFFTADKDGLKQSELTRLNVVNSTLARQADPLEIIAKATTKANREELALGKPWIWHRFWNSVILMKFSVSRIPIYVGAVLAAFWFFLLTFTISYDGGNLWQWLASLPGVSHLSLVPLKSS</sequence>
<dbReference type="EMBL" id="SPVG01000245">
    <property type="protein sequence ID" value="TFW15913.1"/>
    <property type="molecule type" value="Genomic_DNA"/>
</dbReference>
<dbReference type="RefSeq" id="WP_135204199.1">
    <property type="nucleotide sequence ID" value="NZ_SPVG01000245.1"/>
</dbReference>
<protein>
    <submittedName>
        <fullName evidence="3">Uncharacterized protein</fullName>
    </submittedName>
</protein>
<evidence type="ECO:0000313" key="3">
    <source>
        <dbReference type="EMBL" id="TFW15913.1"/>
    </source>
</evidence>
<dbReference type="Pfam" id="PF24838">
    <property type="entry name" value="8xMP"/>
    <property type="match status" value="1"/>
</dbReference>
<keyword evidence="2" id="KW-1133">Transmembrane helix</keyword>
<evidence type="ECO:0000256" key="2">
    <source>
        <dbReference type="SAM" id="Phobius"/>
    </source>
</evidence>
<evidence type="ECO:0000256" key="1">
    <source>
        <dbReference type="SAM" id="MobiDB-lite"/>
    </source>
</evidence>
<keyword evidence="2" id="KW-0472">Membrane</keyword>
<reference evidence="3 4" key="1">
    <citation type="submission" date="2019-03" db="EMBL/GenBank/DDBJ databases">
        <title>Draft Genome Sequence of Duganella callidus sp. nov., a Novel Duganella Species Isolated from Cultivated Soil.</title>
        <authorList>
            <person name="Raths R."/>
            <person name="Peta V."/>
            <person name="Bucking H."/>
        </authorList>
    </citation>
    <scope>NUCLEOTIDE SEQUENCE [LARGE SCALE GENOMIC DNA]</scope>
    <source>
        <strain evidence="3 4">DN04</strain>
    </source>
</reference>
<accession>A0A4Y9S849</accession>